<organism evidence="2 3">
    <name type="scientific">Protea cynaroides</name>
    <dbReference type="NCBI Taxonomy" id="273540"/>
    <lineage>
        <taxon>Eukaryota</taxon>
        <taxon>Viridiplantae</taxon>
        <taxon>Streptophyta</taxon>
        <taxon>Embryophyta</taxon>
        <taxon>Tracheophyta</taxon>
        <taxon>Spermatophyta</taxon>
        <taxon>Magnoliopsida</taxon>
        <taxon>Proteales</taxon>
        <taxon>Proteaceae</taxon>
        <taxon>Protea</taxon>
    </lineage>
</organism>
<keyword evidence="3" id="KW-1185">Reference proteome</keyword>
<name>A0A9Q0QTX1_9MAGN</name>
<dbReference type="Proteomes" id="UP001141806">
    <property type="component" value="Unassembled WGS sequence"/>
</dbReference>
<proteinExistence type="predicted"/>
<evidence type="ECO:0000256" key="1">
    <source>
        <dbReference type="SAM" id="MobiDB-lite"/>
    </source>
</evidence>
<comment type="caution">
    <text evidence="2">The sequence shown here is derived from an EMBL/GenBank/DDBJ whole genome shotgun (WGS) entry which is preliminary data.</text>
</comment>
<feature type="region of interest" description="Disordered" evidence="1">
    <location>
        <begin position="140"/>
        <end position="188"/>
    </location>
</feature>
<evidence type="ECO:0000313" key="2">
    <source>
        <dbReference type="EMBL" id="KAJ4971950.1"/>
    </source>
</evidence>
<accession>A0A9Q0QTX1</accession>
<feature type="compositionally biased region" description="Basic residues" evidence="1">
    <location>
        <begin position="162"/>
        <end position="180"/>
    </location>
</feature>
<protein>
    <submittedName>
        <fullName evidence="2">Uncharacterized protein</fullName>
    </submittedName>
</protein>
<reference evidence="2" key="1">
    <citation type="journal article" date="2023" name="Plant J.">
        <title>The genome of the king protea, Protea cynaroides.</title>
        <authorList>
            <person name="Chang J."/>
            <person name="Duong T.A."/>
            <person name="Schoeman C."/>
            <person name="Ma X."/>
            <person name="Roodt D."/>
            <person name="Barker N."/>
            <person name="Li Z."/>
            <person name="Van de Peer Y."/>
            <person name="Mizrachi E."/>
        </authorList>
    </citation>
    <scope>NUCLEOTIDE SEQUENCE</scope>
    <source>
        <tissue evidence="2">Young leaves</tissue>
    </source>
</reference>
<dbReference type="AlphaFoldDB" id="A0A9Q0QTX1"/>
<gene>
    <name evidence="2" type="ORF">NE237_005049</name>
</gene>
<dbReference type="EMBL" id="JAMYWD010000005">
    <property type="protein sequence ID" value="KAJ4971950.1"/>
    <property type="molecule type" value="Genomic_DNA"/>
</dbReference>
<sequence length="188" mass="19991">MFLASGCVPSVLSEKAPGCGKGYGRGSGGGVNVQLGLVSESANVEHYRFDAGRVVARNNGDIAARLQQRSSLLLGGMVPINLMLMDSTRVVVDRHSEFGIPQRSPESGSQVLVGGAIPVGNLVMVTEDLGKFLGFPSEGTSAAKDGNPIDRPNLAEMGDHIRSKRTRRRRWSAKEKRKGKSGFEPSAV</sequence>
<evidence type="ECO:0000313" key="3">
    <source>
        <dbReference type="Proteomes" id="UP001141806"/>
    </source>
</evidence>